<evidence type="ECO:0000313" key="1">
    <source>
        <dbReference type="EMBL" id="GCC50585.1"/>
    </source>
</evidence>
<gene>
    <name evidence="1" type="ORF">SanaruYs_08000</name>
</gene>
<proteinExistence type="predicted"/>
<name>A0A401U6S2_9BACT</name>
<dbReference type="EMBL" id="BHXQ01000001">
    <property type="protein sequence ID" value="GCC50585.1"/>
    <property type="molecule type" value="Genomic_DNA"/>
</dbReference>
<protein>
    <submittedName>
        <fullName evidence="1">Uncharacterized protein</fullName>
    </submittedName>
</protein>
<dbReference type="Proteomes" id="UP000288227">
    <property type="component" value="Unassembled WGS sequence"/>
</dbReference>
<dbReference type="AlphaFoldDB" id="A0A401U6S2"/>
<keyword evidence="2" id="KW-1185">Reference proteome</keyword>
<organism evidence="1 2">
    <name type="scientific">Chryseotalea sanaruensis</name>
    <dbReference type="NCBI Taxonomy" id="2482724"/>
    <lineage>
        <taxon>Bacteria</taxon>
        <taxon>Pseudomonadati</taxon>
        <taxon>Bacteroidota</taxon>
        <taxon>Cytophagia</taxon>
        <taxon>Cytophagales</taxon>
        <taxon>Chryseotaleaceae</taxon>
        <taxon>Chryseotalea</taxon>
    </lineage>
</organism>
<accession>A0A401U6S2</accession>
<dbReference type="RefSeq" id="WP_127121201.1">
    <property type="nucleotide sequence ID" value="NZ_BHXQ01000001.1"/>
</dbReference>
<sequence length="68" mass="7054">MKASALKNILILLFIIVLPVILEAQPGGGGSPGDNNVPITGIEWILGAGALLGARKMYALHKSSSKDN</sequence>
<reference evidence="1 2" key="1">
    <citation type="submission" date="2018-11" db="EMBL/GenBank/DDBJ databases">
        <title>Chryseotalea sanarue gen. nov., sp., nov., a member of the family Cytophagaceae, isolated from a brackish lake in Hamamatsu Japan.</title>
        <authorList>
            <person name="Maejima Y."/>
            <person name="Iino T."/>
            <person name="Muraguchi Y."/>
            <person name="Fukuda K."/>
            <person name="Ohkuma M."/>
            <person name="Moriuchi R."/>
            <person name="Dohra H."/>
            <person name="Kimbara K."/>
            <person name="Shintani M."/>
        </authorList>
    </citation>
    <scope>NUCLEOTIDE SEQUENCE [LARGE SCALE GENOMIC DNA]</scope>
    <source>
        <strain evidence="1 2">Ys</strain>
    </source>
</reference>
<comment type="caution">
    <text evidence="1">The sequence shown here is derived from an EMBL/GenBank/DDBJ whole genome shotgun (WGS) entry which is preliminary data.</text>
</comment>
<evidence type="ECO:0000313" key="2">
    <source>
        <dbReference type="Proteomes" id="UP000288227"/>
    </source>
</evidence>